<reference evidence="3" key="1">
    <citation type="submission" date="2019-12" db="EMBL/GenBank/DDBJ databases">
        <title>Whole-genome sequence of Halomicrobium mukohataei pws1.</title>
        <authorList>
            <person name="Verma D.K."/>
            <person name="Gopal K."/>
            <person name="Prasad E.S."/>
        </authorList>
    </citation>
    <scope>NUCLEOTIDE SEQUENCE</scope>
    <source>
        <strain evidence="3">Pws1</strain>
    </source>
</reference>
<dbReference type="OrthoDB" id="9187at2157"/>
<proteinExistence type="predicted"/>
<dbReference type="RefSeq" id="WP_170093060.1">
    <property type="nucleotide sequence ID" value="NZ_WOYG01000001.1"/>
</dbReference>
<sequence length="74" mass="8439">MGGTTIRLSEEAKERLTLLKREDESFEDVIMRLTEDDKWAGFGALSDSPSDTRDGMKRLRSQMRDGIDDDIEDS</sequence>
<evidence type="ECO:0000313" key="3">
    <source>
        <dbReference type="EMBL" id="NLV09150.1"/>
    </source>
</evidence>
<name>A0A847UCF4_9EURY</name>
<dbReference type="AlphaFoldDB" id="A0A847UCF4"/>
<dbReference type="Pfam" id="PF02697">
    <property type="entry name" value="VAPB_antitox"/>
    <property type="match status" value="1"/>
</dbReference>
<feature type="compositionally biased region" description="Basic and acidic residues" evidence="2">
    <location>
        <begin position="50"/>
        <end position="66"/>
    </location>
</feature>
<comment type="caution">
    <text evidence="3">The sequence shown here is derived from an EMBL/GenBank/DDBJ whole genome shotgun (WGS) entry which is preliminary data.</text>
</comment>
<dbReference type="EMBL" id="WOYG01000001">
    <property type="protein sequence ID" value="NLV09150.1"/>
    <property type="molecule type" value="Genomic_DNA"/>
</dbReference>
<dbReference type="Proteomes" id="UP000608662">
    <property type="component" value="Unassembled WGS sequence"/>
</dbReference>
<evidence type="ECO:0000313" key="4">
    <source>
        <dbReference type="Proteomes" id="UP000608662"/>
    </source>
</evidence>
<evidence type="ECO:0000256" key="2">
    <source>
        <dbReference type="SAM" id="MobiDB-lite"/>
    </source>
</evidence>
<dbReference type="InterPro" id="IPR003847">
    <property type="entry name" value="Put_antitoxin"/>
</dbReference>
<gene>
    <name evidence="3" type="ORF">GOC74_04305</name>
</gene>
<protein>
    <submittedName>
        <fullName evidence="3">Sugar metabolism cluster protein</fullName>
    </submittedName>
</protein>
<accession>A0A847UCF4</accession>
<feature type="region of interest" description="Disordered" evidence="2">
    <location>
        <begin position="43"/>
        <end position="74"/>
    </location>
</feature>
<organism evidence="3 4">
    <name type="scientific">Halomicrobium mukohataei</name>
    <dbReference type="NCBI Taxonomy" id="57705"/>
    <lineage>
        <taxon>Archaea</taxon>
        <taxon>Methanobacteriati</taxon>
        <taxon>Methanobacteriota</taxon>
        <taxon>Stenosarchaea group</taxon>
        <taxon>Halobacteria</taxon>
        <taxon>Halobacteriales</taxon>
        <taxon>Haloarculaceae</taxon>
        <taxon>Halomicrobium</taxon>
    </lineage>
</organism>
<keyword evidence="1" id="KW-1277">Toxin-antitoxin system</keyword>
<evidence type="ECO:0000256" key="1">
    <source>
        <dbReference type="ARBA" id="ARBA00022649"/>
    </source>
</evidence>